<sequence length="181" mass="21163">MLPDFKNIEYLSKGSNIQQQGWRILKDIGILSKLKDFNAVLAGTLPLDLYIDEKSDLDIICTAADLTLFQNAIIEEFSTYDDFTMERKSIKQTQSVIVRFHWKRFLFEIFAQQTPVENQYAYRHLRIEYYLLQRYGTELKERVLHFKQSGLKTEPAFAVALQLVGDPYEALLEFEKLIAPD</sequence>
<dbReference type="Pfam" id="PF14091">
    <property type="entry name" value="DUF4269"/>
    <property type="match status" value="1"/>
</dbReference>
<protein>
    <recommendedName>
        <fullName evidence="3">DUF4269 domain-containing protein</fullName>
    </recommendedName>
</protein>
<evidence type="ECO:0000313" key="1">
    <source>
        <dbReference type="EMBL" id="SKC78747.1"/>
    </source>
</evidence>
<dbReference type="RefSeq" id="WP_079688311.1">
    <property type="nucleotide sequence ID" value="NZ_FUZU01000002.1"/>
</dbReference>
<dbReference type="InterPro" id="IPR025365">
    <property type="entry name" value="DUF4269"/>
</dbReference>
<evidence type="ECO:0000313" key="2">
    <source>
        <dbReference type="Proteomes" id="UP000190961"/>
    </source>
</evidence>
<gene>
    <name evidence="1" type="ORF">SAMN05660236_3805</name>
</gene>
<dbReference type="Proteomes" id="UP000190961">
    <property type="component" value="Unassembled WGS sequence"/>
</dbReference>
<dbReference type="AlphaFoldDB" id="A0A1T5LRX1"/>
<name>A0A1T5LRX1_9BACT</name>
<proteinExistence type="predicted"/>
<accession>A0A1T5LRX1</accession>
<dbReference type="STRING" id="688867.SAMN05660236_3805"/>
<organism evidence="1 2">
    <name type="scientific">Ohtaekwangia koreensis</name>
    <dbReference type="NCBI Taxonomy" id="688867"/>
    <lineage>
        <taxon>Bacteria</taxon>
        <taxon>Pseudomonadati</taxon>
        <taxon>Bacteroidota</taxon>
        <taxon>Cytophagia</taxon>
        <taxon>Cytophagales</taxon>
        <taxon>Fulvivirgaceae</taxon>
        <taxon>Ohtaekwangia</taxon>
    </lineage>
</organism>
<dbReference type="OrthoDB" id="6402248at2"/>
<evidence type="ECO:0008006" key="3">
    <source>
        <dbReference type="Google" id="ProtNLM"/>
    </source>
</evidence>
<reference evidence="1 2" key="1">
    <citation type="submission" date="2017-02" db="EMBL/GenBank/DDBJ databases">
        <authorList>
            <person name="Peterson S.W."/>
        </authorList>
    </citation>
    <scope>NUCLEOTIDE SEQUENCE [LARGE SCALE GENOMIC DNA]</scope>
    <source>
        <strain evidence="1 2">DSM 25262</strain>
    </source>
</reference>
<keyword evidence="2" id="KW-1185">Reference proteome</keyword>
<dbReference type="EMBL" id="FUZU01000002">
    <property type="protein sequence ID" value="SKC78747.1"/>
    <property type="molecule type" value="Genomic_DNA"/>
</dbReference>